<evidence type="ECO:0000313" key="4">
    <source>
        <dbReference type="Proteomes" id="UP000621386"/>
    </source>
</evidence>
<feature type="transmembrane region" description="Helical" evidence="2">
    <location>
        <begin position="45"/>
        <end position="61"/>
    </location>
</feature>
<dbReference type="RefSeq" id="WP_201821138.1">
    <property type="nucleotide sequence ID" value="NZ_JAERRH010000008.1"/>
</dbReference>
<dbReference type="EMBL" id="JAERRH010000008">
    <property type="protein sequence ID" value="MBL1107367.1"/>
    <property type="molecule type" value="Genomic_DNA"/>
</dbReference>
<organism evidence="3 4">
    <name type="scientific">Streptomyces musisoli</name>
    <dbReference type="NCBI Taxonomy" id="2802280"/>
    <lineage>
        <taxon>Bacteria</taxon>
        <taxon>Bacillati</taxon>
        <taxon>Actinomycetota</taxon>
        <taxon>Actinomycetes</taxon>
        <taxon>Kitasatosporales</taxon>
        <taxon>Streptomycetaceae</taxon>
        <taxon>Streptomyces</taxon>
    </lineage>
</organism>
<sequence length="123" mass="12939">MAEHEDRPTRGVAPEERSPLAGGCALLVLGGAGFAAVFAVSAEGGILAVWLAGVAAVWWSARRRKGTYQPLPSPTGLPSPHDKEGGQTTLVHREGMVIYLTPDATNPVRTHVHVQPTGDETHA</sequence>
<gene>
    <name evidence="3" type="ORF">JK361_22635</name>
</gene>
<evidence type="ECO:0000256" key="2">
    <source>
        <dbReference type="SAM" id="Phobius"/>
    </source>
</evidence>
<reference evidence="3 4" key="1">
    <citation type="submission" date="2021-01" db="EMBL/GenBank/DDBJ databases">
        <title>WGS of actinomycetes isolated from Thailand.</title>
        <authorList>
            <person name="Thawai C."/>
        </authorList>
    </citation>
    <scope>NUCLEOTIDE SEQUENCE [LARGE SCALE GENOMIC DNA]</scope>
    <source>
        <strain evidence="3 4">CH5-8</strain>
    </source>
</reference>
<feature type="transmembrane region" description="Helical" evidence="2">
    <location>
        <begin position="20"/>
        <end position="39"/>
    </location>
</feature>
<dbReference type="Proteomes" id="UP000621386">
    <property type="component" value="Unassembled WGS sequence"/>
</dbReference>
<comment type="caution">
    <text evidence="3">The sequence shown here is derived from an EMBL/GenBank/DDBJ whole genome shotgun (WGS) entry which is preliminary data.</text>
</comment>
<name>A0ABS1P4R5_9ACTN</name>
<keyword evidence="2" id="KW-1133">Transmembrane helix</keyword>
<protein>
    <submittedName>
        <fullName evidence="3">Uncharacterized protein</fullName>
    </submittedName>
</protein>
<keyword evidence="2" id="KW-0472">Membrane</keyword>
<evidence type="ECO:0000256" key="1">
    <source>
        <dbReference type="SAM" id="MobiDB-lite"/>
    </source>
</evidence>
<feature type="region of interest" description="Disordered" evidence="1">
    <location>
        <begin position="68"/>
        <end position="87"/>
    </location>
</feature>
<keyword evidence="4" id="KW-1185">Reference proteome</keyword>
<evidence type="ECO:0000313" key="3">
    <source>
        <dbReference type="EMBL" id="MBL1107367.1"/>
    </source>
</evidence>
<keyword evidence="2" id="KW-0812">Transmembrane</keyword>
<proteinExistence type="predicted"/>
<accession>A0ABS1P4R5</accession>